<dbReference type="Pfam" id="PF02566">
    <property type="entry name" value="OsmC"/>
    <property type="match status" value="1"/>
</dbReference>
<sequence>MMEYKKQTVLTRYKGLYNNISFKKEAVILMIHSAQAQSTTTPYRVTLTDPSGHLWYVDEPTEKGGQDSAPNPIQLLLSALGACTTVTLQMYADHKNIKLEHVQVDLALNPNAEQEAGQNNIVRKITLKGDFTEDQHKRLLKVAENCPVHKLLTSNIQIQTELTT</sequence>
<evidence type="ECO:0000313" key="1">
    <source>
        <dbReference type="EMBL" id="SDY09977.1"/>
    </source>
</evidence>
<dbReference type="InterPro" id="IPR036102">
    <property type="entry name" value="OsmC/Ohrsf"/>
</dbReference>
<keyword evidence="2" id="KW-1185">Reference proteome</keyword>
<name>A0A1H3H3K6_9GAMM</name>
<dbReference type="EMBL" id="FNPK01000003">
    <property type="protein sequence ID" value="SDY09977.1"/>
    <property type="molecule type" value="Genomic_DNA"/>
</dbReference>
<reference evidence="2" key="1">
    <citation type="submission" date="2016-10" db="EMBL/GenBank/DDBJ databases">
        <authorList>
            <person name="Varghese N."/>
            <person name="Submissions S."/>
        </authorList>
    </citation>
    <scope>NUCLEOTIDE SEQUENCE [LARGE SCALE GENOMIC DNA]</scope>
    <source>
        <strain evidence="2">ANC 5109</strain>
    </source>
</reference>
<dbReference type="Proteomes" id="UP000199035">
    <property type="component" value="Unassembled WGS sequence"/>
</dbReference>
<proteinExistence type="predicted"/>
<evidence type="ECO:0000313" key="2">
    <source>
        <dbReference type="Proteomes" id="UP000199035"/>
    </source>
</evidence>
<gene>
    <name evidence="1" type="ORF">SAMN05421643_103213</name>
</gene>
<dbReference type="AlphaFoldDB" id="A0A1H3H3K6"/>
<protein>
    <submittedName>
        <fullName evidence="1">Putative redox protein</fullName>
    </submittedName>
</protein>
<dbReference type="PANTHER" id="PTHR39624:SF2">
    <property type="entry name" value="OSMC-LIKE PROTEIN"/>
    <property type="match status" value="1"/>
</dbReference>
<dbReference type="PANTHER" id="PTHR39624">
    <property type="entry name" value="PROTEIN INVOLVED IN RIMO-MEDIATED BETA-METHYLTHIOLATION OF RIBOSOMAL PROTEIN S12 YCAO"/>
    <property type="match status" value="1"/>
</dbReference>
<accession>A0A1H3H3K6</accession>
<dbReference type="InterPro" id="IPR003718">
    <property type="entry name" value="OsmC/Ohr_fam"/>
</dbReference>
<organism evidence="1 2">
    <name type="scientific">Acinetobacter kyonggiensis</name>
    <dbReference type="NCBI Taxonomy" id="595670"/>
    <lineage>
        <taxon>Bacteria</taxon>
        <taxon>Pseudomonadati</taxon>
        <taxon>Pseudomonadota</taxon>
        <taxon>Gammaproteobacteria</taxon>
        <taxon>Moraxellales</taxon>
        <taxon>Moraxellaceae</taxon>
        <taxon>Acinetobacter</taxon>
    </lineage>
</organism>
<dbReference type="SUPFAM" id="SSF82784">
    <property type="entry name" value="OsmC-like"/>
    <property type="match status" value="1"/>
</dbReference>
<dbReference type="InterPro" id="IPR015946">
    <property type="entry name" value="KH_dom-like_a/b"/>
</dbReference>
<dbReference type="Gene3D" id="3.30.300.20">
    <property type="match status" value="1"/>
</dbReference>